<name>A0AA86NHA4_9EUKA</name>
<sequence>MNTFLTRVQTFYIPASSSVDSPQYRPSAEYTVHLSSADFSSLVALKLALQEKTKAGYIQSQFFQVAFKNEFQGVHGYQGAFLTTSEELRLSFQSQPSVIELVVVKYTKAQAKLLHQLVSNEELPGLVGYLQSVRKNAPDREESEEEAVGFAERYKDVYPEKMLQRIGNGLPAGWPVVDLQEEFEGFTGVQVPLGIYRECLKFAAKLNSE</sequence>
<gene>
    <name evidence="2" type="ORF">HINF_LOCUS4642</name>
    <name evidence="1" type="ORF">HINF_LOCUS7072</name>
</gene>
<proteinExistence type="predicted"/>
<organism evidence="1">
    <name type="scientific">Hexamita inflata</name>
    <dbReference type="NCBI Taxonomy" id="28002"/>
    <lineage>
        <taxon>Eukaryota</taxon>
        <taxon>Metamonada</taxon>
        <taxon>Diplomonadida</taxon>
        <taxon>Hexamitidae</taxon>
        <taxon>Hexamitinae</taxon>
        <taxon>Hexamita</taxon>
    </lineage>
</organism>
<evidence type="ECO:0000313" key="1">
    <source>
        <dbReference type="EMBL" id="CAI9919427.1"/>
    </source>
</evidence>
<reference evidence="1" key="1">
    <citation type="submission" date="2023-06" db="EMBL/GenBank/DDBJ databases">
        <authorList>
            <person name="Kurt Z."/>
        </authorList>
    </citation>
    <scope>NUCLEOTIDE SEQUENCE</scope>
</reference>
<accession>A0AA86NHA4</accession>
<dbReference type="AlphaFoldDB" id="A0AA86NHA4"/>
<comment type="caution">
    <text evidence="1">The sequence shown here is derived from an EMBL/GenBank/DDBJ whole genome shotgun (WGS) entry which is preliminary data.</text>
</comment>
<protein>
    <submittedName>
        <fullName evidence="1">Uncharacterized protein</fullName>
    </submittedName>
</protein>
<dbReference type="EMBL" id="CATOUU010000171">
    <property type="protein sequence ID" value="CAI9919427.1"/>
    <property type="molecule type" value="Genomic_DNA"/>
</dbReference>
<evidence type="ECO:0000313" key="3">
    <source>
        <dbReference type="Proteomes" id="UP001642409"/>
    </source>
</evidence>
<dbReference type="EMBL" id="CAXDID020000008">
    <property type="protein sequence ID" value="CAL5978124.1"/>
    <property type="molecule type" value="Genomic_DNA"/>
</dbReference>
<keyword evidence="3" id="KW-1185">Reference proteome</keyword>
<evidence type="ECO:0000313" key="2">
    <source>
        <dbReference type="EMBL" id="CAL5978124.1"/>
    </source>
</evidence>
<reference evidence="2 3" key="2">
    <citation type="submission" date="2024-07" db="EMBL/GenBank/DDBJ databases">
        <authorList>
            <person name="Akdeniz Z."/>
        </authorList>
    </citation>
    <scope>NUCLEOTIDE SEQUENCE [LARGE SCALE GENOMIC DNA]</scope>
</reference>
<dbReference type="Proteomes" id="UP001642409">
    <property type="component" value="Unassembled WGS sequence"/>
</dbReference>